<name>A0A2X2VTS8_CITKO</name>
<feature type="region of interest" description="Disordered" evidence="1">
    <location>
        <begin position="1"/>
        <end position="20"/>
    </location>
</feature>
<evidence type="ECO:0000313" key="2">
    <source>
        <dbReference type="EMBL" id="SQB29021.1"/>
    </source>
</evidence>
<dbReference type="Proteomes" id="UP000251584">
    <property type="component" value="Unassembled WGS sequence"/>
</dbReference>
<accession>A0A2X2VTS8</accession>
<dbReference type="AlphaFoldDB" id="A0A2X2VTS8"/>
<proteinExistence type="predicted"/>
<gene>
    <name evidence="2" type="ORF">NCTC10786_02793</name>
</gene>
<dbReference type="EMBL" id="UAVY01000004">
    <property type="protein sequence ID" value="SQB29021.1"/>
    <property type="molecule type" value="Genomic_DNA"/>
</dbReference>
<organism evidence="2 3">
    <name type="scientific">Citrobacter koseri</name>
    <name type="common">Citrobacter diversus</name>
    <dbReference type="NCBI Taxonomy" id="545"/>
    <lineage>
        <taxon>Bacteria</taxon>
        <taxon>Pseudomonadati</taxon>
        <taxon>Pseudomonadota</taxon>
        <taxon>Gammaproteobacteria</taxon>
        <taxon>Enterobacterales</taxon>
        <taxon>Enterobacteriaceae</taxon>
        <taxon>Citrobacter</taxon>
    </lineage>
</organism>
<reference evidence="2 3" key="1">
    <citation type="submission" date="2018-06" db="EMBL/GenBank/DDBJ databases">
        <authorList>
            <consortium name="Pathogen Informatics"/>
            <person name="Doyle S."/>
        </authorList>
    </citation>
    <scope>NUCLEOTIDE SEQUENCE [LARGE SCALE GENOMIC DNA]</scope>
    <source>
        <strain evidence="2 3">NCTC10786</strain>
    </source>
</reference>
<evidence type="ECO:0000256" key="1">
    <source>
        <dbReference type="SAM" id="MobiDB-lite"/>
    </source>
</evidence>
<evidence type="ECO:0000313" key="3">
    <source>
        <dbReference type="Proteomes" id="UP000251584"/>
    </source>
</evidence>
<sequence>MRYQLRHQAGDRGTPSTTDCPANRFLLPSVMVNQLVKQAFVASATDGYRASARNPPAA</sequence>
<protein>
    <submittedName>
        <fullName evidence="2">Uncharacterized protein</fullName>
    </submittedName>
</protein>